<evidence type="ECO:0000313" key="1">
    <source>
        <dbReference type="EMBL" id="GIZ02224.1"/>
    </source>
</evidence>
<sequence>MKSQGEQEISLEGGSLVREKHHFFSTRKGEHYLSCSADRYYFAIQMASLAQLRKGNQHRRLPFLRTVRVYVDSFSDGYLSAIIAKIADFNWARLAALYSVEILAETTRNKHSMKEILSKYHHSRNPPMPTNRRQRSRSLCEYTTPERSLRCLRPTLRNELPP</sequence>
<dbReference type="AlphaFoldDB" id="A0AAV4Y5R9"/>
<evidence type="ECO:0000313" key="2">
    <source>
        <dbReference type="Proteomes" id="UP001054945"/>
    </source>
</evidence>
<organism evidence="1 2">
    <name type="scientific">Caerostris extrusa</name>
    <name type="common">Bark spider</name>
    <name type="synonym">Caerostris bankana</name>
    <dbReference type="NCBI Taxonomy" id="172846"/>
    <lineage>
        <taxon>Eukaryota</taxon>
        <taxon>Metazoa</taxon>
        <taxon>Ecdysozoa</taxon>
        <taxon>Arthropoda</taxon>
        <taxon>Chelicerata</taxon>
        <taxon>Arachnida</taxon>
        <taxon>Araneae</taxon>
        <taxon>Araneomorphae</taxon>
        <taxon>Entelegynae</taxon>
        <taxon>Araneoidea</taxon>
        <taxon>Araneidae</taxon>
        <taxon>Caerostris</taxon>
    </lineage>
</organism>
<reference evidence="1 2" key="1">
    <citation type="submission" date="2021-06" db="EMBL/GenBank/DDBJ databases">
        <title>Caerostris extrusa draft genome.</title>
        <authorList>
            <person name="Kono N."/>
            <person name="Arakawa K."/>
        </authorList>
    </citation>
    <scope>NUCLEOTIDE SEQUENCE [LARGE SCALE GENOMIC DNA]</scope>
</reference>
<name>A0AAV4Y5R9_CAEEX</name>
<accession>A0AAV4Y5R9</accession>
<gene>
    <name evidence="1" type="ORF">CEXT_394721</name>
</gene>
<comment type="caution">
    <text evidence="1">The sequence shown here is derived from an EMBL/GenBank/DDBJ whole genome shotgun (WGS) entry which is preliminary data.</text>
</comment>
<protein>
    <submittedName>
        <fullName evidence="1">Uncharacterized protein</fullName>
    </submittedName>
</protein>
<dbReference type="EMBL" id="BPLR01018779">
    <property type="protein sequence ID" value="GIZ02224.1"/>
    <property type="molecule type" value="Genomic_DNA"/>
</dbReference>
<keyword evidence="2" id="KW-1185">Reference proteome</keyword>
<proteinExistence type="predicted"/>
<dbReference type="Proteomes" id="UP001054945">
    <property type="component" value="Unassembled WGS sequence"/>
</dbReference>